<dbReference type="Proteomes" id="UP000772434">
    <property type="component" value="Unassembled WGS sequence"/>
</dbReference>
<dbReference type="Pfam" id="PF01231">
    <property type="entry name" value="IDO"/>
    <property type="match status" value="2"/>
</dbReference>
<dbReference type="OrthoDB" id="540174at2759"/>
<evidence type="ECO:0000256" key="4">
    <source>
        <dbReference type="PIRSR" id="PIRSR600898-1"/>
    </source>
</evidence>
<gene>
    <name evidence="5" type="ORF">BDP27DRAFT_1481825</name>
</gene>
<dbReference type="GO" id="GO:0034354">
    <property type="term" value="P:'de novo' NAD+ biosynthetic process from L-tryptophan"/>
    <property type="evidence" value="ECO:0007669"/>
    <property type="project" value="TreeGrafter"/>
</dbReference>
<comment type="caution">
    <text evidence="5">The sequence shown here is derived from an EMBL/GenBank/DDBJ whole genome shotgun (WGS) entry which is preliminary data.</text>
</comment>
<dbReference type="PANTHER" id="PTHR28657">
    <property type="entry name" value="INDOLEAMINE 2,3-DIOXYGENASE"/>
    <property type="match status" value="1"/>
</dbReference>
<dbReference type="EMBL" id="JADNRY010000166">
    <property type="protein sequence ID" value="KAF9062635.1"/>
    <property type="molecule type" value="Genomic_DNA"/>
</dbReference>
<keyword evidence="3 4" id="KW-0408">Iron</keyword>
<keyword evidence="6" id="KW-1185">Reference proteome</keyword>
<sequence length="430" mass="48408">MPGLIAFFTRIFSRRFRASKKFLILPPQTDFDIDPTTGFLPPEPLPRLSGRYKIWENALAEASGVLKLGDDVSEEALALRSEGESWRAHMRSIRFLDIQPLVDQQRLLQRAHVVLTWLVQYYVHSLPHVLSPGPKEIPESIAVPLVRISRILGISPVITFSDTVTWNWDLLHPEKPVTIDNMTIIHSFSGTDDERHFYQVQAAIELHGSQLLGIITSYNGISITDDSASTIVKIARDLGSMAEIIEEMNDLIRSIRDGCDPYVFYWDMRPWYNGIDAKGPSDPGWIYEGVDPAAPELQYLSGPSGCSSRVHGRMRMYMLGKHREYLQHLEKSTFSLRDFAQRVPTLREPYNDAVTALKKLRSAHMRIATQYIIDMAQTTSPRAASRPVSESNEQEIDVERSVLGTGGTQIAVLLKAGIDATTRAALRNLP</sequence>
<dbReference type="AlphaFoldDB" id="A0A9P5PID6"/>
<dbReference type="GO" id="GO:0046872">
    <property type="term" value="F:metal ion binding"/>
    <property type="evidence" value="ECO:0007669"/>
    <property type="project" value="UniProtKB-KW"/>
</dbReference>
<feature type="binding site" description="proximal binding residue" evidence="4">
    <location>
        <position position="364"/>
    </location>
    <ligand>
        <name>heme b</name>
        <dbReference type="ChEBI" id="CHEBI:60344"/>
    </ligand>
    <ligandPart>
        <name>Fe</name>
        <dbReference type="ChEBI" id="CHEBI:18248"/>
    </ligandPart>
</feature>
<dbReference type="Gene3D" id="1.20.58.480">
    <property type="match status" value="1"/>
</dbReference>
<evidence type="ECO:0000313" key="5">
    <source>
        <dbReference type="EMBL" id="KAF9062635.1"/>
    </source>
</evidence>
<evidence type="ECO:0008006" key="7">
    <source>
        <dbReference type="Google" id="ProtNLM"/>
    </source>
</evidence>
<evidence type="ECO:0000256" key="3">
    <source>
        <dbReference type="ARBA" id="ARBA00023004"/>
    </source>
</evidence>
<protein>
    <recommendedName>
        <fullName evidence="7">Indoleamine 2,3-dioxygenase</fullName>
    </recommendedName>
</protein>
<dbReference type="InterPro" id="IPR037217">
    <property type="entry name" value="Trp/Indoleamine_2_3_dOase-like"/>
</dbReference>
<dbReference type="SUPFAM" id="SSF140959">
    <property type="entry name" value="Indolic compounds 2,3-dioxygenase-like"/>
    <property type="match status" value="1"/>
</dbReference>
<keyword evidence="4" id="KW-0349">Heme</keyword>
<dbReference type="InterPro" id="IPR000898">
    <property type="entry name" value="Indolamine_dOase"/>
</dbReference>
<dbReference type="GO" id="GO:0019441">
    <property type="term" value="P:L-tryptophan catabolic process to kynurenine"/>
    <property type="evidence" value="ECO:0007669"/>
    <property type="project" value="InterPro"/>
</dbReference>
<dbReference type="PANTHER" id="PTHR28657:SF5">
    <property type="entry name" value="INDOLEAMINE 2,3-DIOXYGENASE"/>
    <property type="match status" value="1"/>
</dbReference>
<name>A0A9P5PID6_9AGAR</name>
<evidence type="ECO:0000256" key="2">
    <source>
        <dbReference type="ARBA" id="ARBA00022723"/>
    </source>
</evidence>
<reference evidence="5" key="1">
    <citation type="submission" date="2020-11" db="EMBL/GenBank/DDBJ databases">
        <authorList>
            <consortium name="DOE Joint Genome Institute"/>
            <person name="Ahrendt S."/>
            <person name="Riley R."/>
            <person name="Andreopoulos W."/>
            <person name="Labutti K."/>
            <person name="Pangilinan J."/>
            <person name="Ruiz-Duenas F.J."/>
            <person name="Barrasa J.M."/>
            <person name="Sanchez-Garcia M."/>
            <person name="Camarero S."/>
            <person name="Miyauchi S."/>
            <person name="Serrano A."/>
            <person name="Linde D."/>
            <person name="Babiker R."/>
            <person name="Drula E."/>
            <person name="Ayuso-Fernandez I."/>
            <person name="Pacheco R."/>
            <person name="Padilla G."/>
            <person name="Ferreira P."/>
            <person name="Barriuso J."/>
            <person name="Kellner H."/>
            <person name="Castanera R."/>
            <person name="Alfaro M."/>
            <person name="Ramirez L."/>
            <person name="Pisabarro A.G."/>
            <person name="Kuo A."/>
            <person name="Tritt A."/>
            <person name="Lipzen A."/>
            <person name="He G."/>
            <person name="Yan M."/>
            <person name="Ng V."/>
            <person name="Cullen D."/>
            <person name="Martin F."/>
            <person name="Rosso M.-N."/>
            <person name="Henrissat B."/>
            <person name="Hibbett D."/>
            <person name="Martinez A.T."/>
            <person name="Grigoriev I.V."/>
        </authorList>
    </citation>
    <scope>NUCLEOTIDE SEQUENCE</scope>
    <source>
        <strain evidence="5">AH 40177</strain>
    </source>
</reference>
<evidence type="ECO:0000256" key="1">
    <source>
        <dbReference type="ARBA" id="ARBA00007119"/>
    </source>
</evidence>
<dbReference type="GO" id="GO:0033754">
    <property type="term" value="F:indoleamine 2,3-dioxygenase activity"/>
    <property type="evidence" value="ECO:0007669"/>
    <property type="project" value="TreeGrafter"/>
</dbReference>
<comment type="similarity">
    <text evidence="1">Belongs to the indoleamine 2,3-dioxygenase family.</text>
</comment>
<keyword evidence="2 4" id="KW-0479">Metal-binding</keyword>
<organism evidence="5 6">
    <name type="scientific">Rhodocollybia butyracea</name>
    <dbReference type="NCBI Taxonomy" id="206335"/>
    <lineage>
        <taxon>Eukaryota</taxon>
        <taxon>Fungi</taxon>
        <taxon>Dikarya</taxon>
        <taxon>Basidiomycota</taxon>
        <taxon>Agaricomycotina</taxon>
        <taxon>Agaricomycetes</taxon>
        <taxon>Agaricomycetidae</taxon>
        <taxon>Agaricales</taxon>
        <taxon>Marasmiineae</taxon>
        <taxon>Omphalotaceae</taxon>
        <taxon>Rhodocollybia</taxon>
    </lineage>
</organism>
<evidence type="ECO:0000313" key="6">
    <source>
        <dbReference type="Proteomes" id="UP000772434"/>
    </source>
</evidence>
<accession>A0A9P5PID6</accession>
<dbReference type="GO" id="GO:0020037">
    <property type="term" value="F:heme binding"/>
    <property type="evidence" value="ECO:0007669"/>
    <property type="project" value="InterPro"/>
</dbReference>
<dbReference type="GO" id="GO:0005737">
    <property type="term" value="C:cytoplasm"/>
    <property type="evidence" value="ECO:0007669"/>
    <property type="project" value="TreeGrafter"/>
</dbReference>
<proteinExistence type="inferred from homology"/>